<proteinExistence type="predicted"/>
<evidence type="ECO:0000313" key="4">
    <source>
        <dbReference type="Proteomes" id="UP000295578"/>
    </source>
</evidence>
<feature type="domain" description="ABC-type glycine betaine transport system substrate-binding" evidence="2">
    <location>
        <begin position="42"/>
        <end position="311"/>
    </location>
</feature>
<dbReference type="Pfam" id="PF04069">
    <property type="entry name" value="OpuAC"/>
    <property type="match status" value="1"/>
</dbReference>
<gene>
    <name evidence="3" type="ORF">E1293_12735</name>
</gene>
<comment type="caution">
    <text evidence="3">The sequence shown here is derived from an EMBL/GenBank/DDBJ whole genome shotgun (WGS) entry which is preliminary data.</text>
</comment>
<dbReference type="GO" id="GO:0022857">
    <property type="term" value="F:transmembrane transporter activity"/>
    <property type="evidence" value="ECO:0007669"/>
    <property type="project" value="InterPro"/>
</dbReference>
<dbReference type="EMBL" id="SMKY01000044">
    <property type="protein sequence ID" value="TDD84501.1"/>
    <property type="molecule type" value="Genomic_DNA"/>
</dbReference>
<feature type="signal peptide" evidence="1">
    <location>
        <begin position="1"/>
        <end position="27"/>
    </location>
</feature>
<dbReference type="OrthoDB" id="9781705at2"/>
<dbReference type="CDD" id="cd13611">
    <property type="entry name" value="PBP2_YehZ"/>
    <property type="match status" value="1"/>
</dbReference>
<accession>A0A4R5BE24</accession>
<feature type="chain" id="PRO_5038371030" evidence="1">
    <location>
        <begin position="28"/>
        <end position="318"/>
    </location>
</feature>
<dbReference type="Gene3D" id="3.40.190.10">
    <property type="entry name" value="Periplasmic binding protein-like II"/>
    <property type="match status" value="1"/>
</dbReference>
<sequence>MRKLPIAVSVAAVALTAGCFSSSGADAKAGSLAKGNSLDGVTLTVGSKEFTEQLVLCQVTALALRSAGATVNEKCGLQGSNTTRAALTSGSIDMYWEYTGTAWINFLKETEPIGDPAKQYKEVAEQDLAKNKVKWLDAAPANNTYALAVKTTTMQQLGVKSLSDYAKLAKSDASKASTCVASEFAGRSDGWPGLQKAYGFTLPKASVATLAEGAIYDAIGKGKPCNFGEVATTDGRIKALGLTPVPDDKSFFPVYNPALTVRASVYEKNPAIAKIANPIAAALTDSVLQDLNGEVDIKGKQASEVAETWLQSKGFIGK</sequence>
<dbReference type="RefSeq" id="WP_132197262.1">
    <property type="nucleotide sequence ID" value="NZ_SMKY01000044.1"/>
</dbReference>
<evidence type="ECO:0000256" key="1">
    <source>
        <dbReference type="SAM" id="SignalP"/>
    </source>
</evidence>
<keyword evidence="4" id="KW-1185">Reference proteome</keyword>
<dbReference type="PROSITE" id="PS51257">
    <property type="entry name" value="PROKAR_LIPOPROTEIN"/>
    <property type="match status" value="1"/>
</dbReference>
<evidence type="ECO:0000313" key="3">
    <source>
        <dbReference type="EMBL" id="TDD84501.1"/>
    </source>
</evidence>
<dbReference type="InterPro" id="IPR007210">
    <property type="entry name" value="ABC_Gly_betaine_transp_sub-bd"/>
</dbReference>
<organism evidence="3 4">
    <name type="scientific">Actinomadura darangshiensis</name>
    <dbReference type="NCBI Taxonomy" id="705336"/>
    <lineage>
        <taxon>Bacteria</taxon>
        <taxon>Bacillati</taxon>
        <taxon>Actinomycetota</taxon>
        <taxon>Actinomycetes</taxon>
        <taxon>Streptosporangiales</taxon>
        <taxon>Thermomonosporaceae</taxon>
        <taxon>Actinomadura</taxon>
    </lineage>
</organism>
<protein>
    <submittedName>
        <fullName evidence="3">Glycine betaine ABC transporter substrate-binding protein</fullName>
    </submittedName>
</protein>
<dbReference type="SUPFAM" id="SSF53850">
    <property type="entry name" value="Periplasmic binding protein-like II"/>
    <property type="match status" value="1"/>
</dbReference>
<dbReference type="Gene3D" id="3.40.190.120">
    <property type="entry name" value="Osmoprotection protein (prox), domain 2"/>
    <property type="match status" value="1"/>
</dbReference>
<name>A0A4R5BE24_9ACTN</name>
<keyword evidence="1" id="KW-0732">Signal</keyword>
<dbReference type="AlphaFoldDB" id="A0A4R5BE24"/>
<evidence type="ECO:0000259" key="2">
    <source>
        <dbReference type="Pfam" id="PF04069"/>
    </source>
</evidence>
<dbReference type="GO" id="GO:0043190">
    <property type="term" value="C:ATP-binding cassette (ABC) transporter complex"/>
    <property type="evidence" value="ECO:0007669"/>
    <property type="project" value="InterPro"/>
</dbReference>
<dbReference type="Proteomes" id="UP000295578">
    <property type="component" value="Unassembled WGS sequence"/>
</dbReference>
<reference evidence="3 4" key="1">
    <citation type="submission" date="2019-03" db="EMBL/GenBank/DDBJ databases">
        <title>Draft genome sequences of novel Actinobacteria.</title>
        <authorList>
            <person name="Sahin N."/>
            <person name="Ay H."/>
            <person name="Saygin H."/>
        </authorList>
    </citation>
    <scope>NUCLEOTIDE SEQUENCE [LARGE SCALE GENOMIC DNA]</scope>
    <source>
        <strain evidence="3 4">DSM 45941</strain>
    </source>
</reference>